<reference evidence="1 2" key="1">
    <citation type="submission" date="2022-11" db="EMBL/GenBank/DDBJ databases">
        <title>Minimal conservation of predation-associated metabolite biosynthetic gene clusters underscores biosynthetic potential of Myxococcota including descriptions for ten novel species: Archangium lansinium sp. nov., Myxococcus landrumus sp. nov., Nannocystis bai.</title>
        <authorList>
            <person name="Ahearne A."/>
            <person name="Stevens C."/>
            <person name="Dowd S."/>
        </authorList>
    </citation>
    <scope>NUCLEOTIDE SEQUENCE [LARGE SCALE GENOMIC DNA]</scope>
    <source>
        <strain evidence="1 2">BB15-2</strain>
    </source>
</reference>
<evidence type="ECO:0000313" key="1">
    <source>
        <dbReference type="EMBL" id="MDC0717612.1"/>
    </source>
</evidence>
<protein>
    <submittedName>
        <fullName evidence="1">Uncharacterized protein</fullName>
    </submittedName>
</protein>
<dbReference type="EMBL" id="JAQNDL010000001">
    <property type="protein sequence ID" value="MDC0717612.1"/>
    <property type="molecule type" value="Genomic_DNA"/>
</dbReference>
<keyword evidence="2" id="KW-1185">Reference proteome</keyword>
<proteinExistence type="predicted"/>
<gene>
    <name evidence="1" type="ORF">POL25_11960</name>
</gene>
<dbReference type="PROSITE" id="PS51257">
    <property type="entry name" value="PROKAR_LIPOPROTEIN"/>
    <property type="match status" value="1"/>
</dbReference>
<dbReference type="RefSeq" id="WP_272086096.1">
    <property type="nucleotide sequence ID" value="NZ_JAQNDL010000001.1"/>
</dbReference>
<dbReference type="Proteomes" id="UP001221686">
    <property type="component" value="Unassembled WGS sequence"/>
</dbReference>
<sequence>MDVKPYLLIAGVLACNSDDREVWAPSTTGTTEADPTVVPVFTTEPPVESTSTTEPTPSDWSCRQALECSRDCALDLDAWDSFEGEWQLCFDKCLAPLTAAEWLALFDLFECVVPLCSAMPQCMPDDGTCTACYLANLLAIEPNLPAECAAQILACY</sequence>
<comment type="caution">
    <text evidence="1">The sequence shown here is derived from an EMBL/GenBank/DDBJ whole genome shotgun (WGS) entry which is preliminary data.</text>
</comment>
<organism evidence="1 2">
    <name type="scientific">Nannocystis bainbridge</name>
    <dbReference type="NCBI Taxonomy" id="2995303"/>
    <lineage>
        <taxon>Bacteria</taxon>
        <taxon>Pseudomonadati</taxon>
        <taxon>Myxococcota</taxon>
        <taxon>Polyangia</taxon>
        <taxon>Nannocystales</taxon>
        <taxon>Nannocystaceae</taxon>
        <taxon>Nannocystis</taxon>
    </lineage>
</organism>
<evidence type="ECO:0000313" key="2">
    <source>
        <dbReference type="Proteomes" id="UP001221686"/>
    </source>
</evidence>
<name>A0ABT5DVE7_9BACT</name>
<accession>A0ABT5DVE7</accession>